<dbReference type="AlphaFoldDB" id="A0AAJ6V1Q9"/>
<reference evidence="2 3" key="1">
    <citation type="submission" date="2025-04" db="UniProtKB">
        <authorList>
            <consortium name="RefSeq"/>
        </authorList>
    </citation>
    <scope>IDENTIFICATION</scope>
</reference>
<dbReference type="RefSeq" id="XP_011038974.1">
    <property type="nucleotide sequence ID" value="XM_011040672.1"/>
</dbReference>
<proteinExistence type="predicted"/>
<name>A0AAJ6V1Q9_POPEU</name>
<dbReference type="Pfam" id="PF03140">
    <property type="entry name" value="DUF247"/>
    <property type="match status" value="1"/>
</dbReference>
<dbReference type="GeneID" id="105135676"/>
<evidence type="ECO:0000313" key="1">
    <source>
        <dbReference type="Proteomes" id="UP000694918"/>
    </source>
</evidence>
<accession>A0AAJ6V1Q9</accession>
<organism evidence="1 3">
    <name type="scientific">Populus euphratica</name>
    <name type="common">Euphrates poplar</name>
    <dbReference type="NCBI Taxonomy" id="75702"/>
    <lineage>
        <taxon>Eukaryota</taxon>
        <taxon>Viridiplantae</taxon>
        <taxon>Streptophyta</taxon>
        <taxon>Embryophyta</taxon>
        <taxon>Tracheophyta</taxon>
        <taxon>Spermatophyta</taxon>
        <taxon>Magnoliopsida</taxon>
        <taxon>eudicotyledons</taxon>
        <taxon>Gunneridae</taxon>
        <taxon>Pentapetalae</taxon>
        <taxon>rosids</taxon>
        <taxon>fabids</taxon>
        <taxon>Malpighiales</taxon>
        <taxon>Salicaceae</taxon>
        <taxon>Saliceae</taxon>
        <taxon>Populus</taxon>
    </lineage>
</organism>
<dbReference type="PANTHER" id="PTHR31170:SF9">
    <property type="entry name" value="PROTEIN, PUTATIVE (DUF247)-RELATED"/>
    <property type="match status" value="1"/>
</dbReference>
<evidence type="ECO:0000313" key="3">
    <source>
        <dbReference type="RefSeq" id="XP_011038975.1"/>
    </source>
</evidence>
<dbReference type="Proteomes" id="UP000694918">
    <property type="component" value="Unplaced"/>
</dbReference>
<dbReference type="KEGG" id="peu:105135676"/>
<protein>
    <submittedName>
        <fullName evidence="2 3">UPF0481 protein At3g47200-like</fullName>
    </submittedName>
</protein>
<dbReference type="PANTHER" id="PTHR31170">
    <property type="entry name" value="BNAC04G53230D PROTEIN"/>
    <property type="match status" value="1"/>
</dbReference>
<keyword evidence="1" id="KW-1185">Reference proteome</keyword>
<evidence type="ECO:0000313" key="2">
    <source>
        <dbReference type="RefSeq" id="XP_011038974.1"/>
    </source>
</evidence>
<sequence length="267" mass="31454">MGEIRSPYFSLDQYHYGDNSDIHSPCFSYGVEDFQGDNAEIHPPYSSAGDYLADNTEIHSEALFHQDISGNSYNAQQFVKHGKVLRHARVALTNEQESDVCIYRVGEALRKSNEAMYSPQKISIGPIHHGNRNLRFMEGKKYEYYEQFWNDRVSKSERKRAEDEFWDALQEDENKIRQRYEDGSHGIENSEDFLDLILYDAVFIFQLFLKYSEDREEFKKDSVLKVTGLRLAILRDLILFKISFHSLFLRNYIKNFQKTLKENTRNL</sequence>
<dbReference type="RefSeq" id="XP_011038975.1">
    <property type="nucleotide sequence ID" value="XM_011040673.1"/>
</dbReference>
<gene>
    <name evidence="2 3" type="primary">LOC105135676</name>
</gene>
<dbReference type="InterPro" id="IPR004158">
    <property type="entry name" value="DUF247_pln"/>
</dbReference>